<evidence type="ECO:0000259" key="6">
    <source>
        <dbReference type="Pfam" id="PF08479"/>
    </source>
</evidence>
<sequence>MMFRRMAASRAALLCALSLTAPSALAQSVPTPVYNIGSAVREADEARRAPPPSAAAAPVLPQLAEPRLTLSGKDRLFVKSFVVDDCPSEDDAALREIVAPHEGRKLTLAQIYAVADQITAYYRAKGYLLAKAYVPAQDARKGALRIKLLPGRYGSVMVKNNSLVDDEILQDFVEQPRNASPIIRKEALERAMLLVSDLHGAATPRIVVSPGRAQGESDLVFDVPEENRVTGYLFGDNVGSPYTGRDRLNGGVSVNSPLGIGDRLTASGIVSEQANLANARVAYSLPIGPDGLRAEIGAYRTTYALTGVYDALDATGRAEAVTATLTYAALRQRDESVYVWSNFTYKWLNDKIAGQTIAGRRLALGAVGVNYDTLGDLFSLPFVTSSSLSFTGGSVEFPDPTQYRNNIRGAHTAGDYYRVNLSVNATLAIDENVSFSTTLRAQKALNRNLDSSEQMGVAGSYGVRSFDQGLAGDSGFVVTPELKYALPIIERYRHSIGVFTDIGAAWLEDGSYTVSQRSYTQIAAVGAGYSATYEYSDKRFLLLKAEVAHSYGGNHGAAAYDRHTKGLVQIGFTF</sequence>
<proteinExistence type="predicted"/>
<keyword evidence="1" id="KW-0472">Membrane</keyword>
<protein>
    <submittedName>
        <fullName evidence="7">ShlB/FhaC/HecB family hemolysin secretion/activation protein</fullName>
    </submittedName>
</protein>
<organism evidence="7 8">
    <name type="scientific">Methylosinus trichosporium (strain ATCC 35070 / NCIMB 11131 / UNIQEM 75 / OB3b)</name>
    <dbReference type="NCBI Taxonomy" id="595536"/>
    <lineage>
        <taxon>Bacteria</taxon>
        <taxon>Pseudomonadati</taxon>
        <taxon>Pseudomonadota</taxon>
        <taxon>Alphaproteobacteria</taxon>
        <taxon>Hyphomicrobiales</taxon>
        <taxon>Methylocystaceae</taxon>
        <taxon>Methylosinus</taxon>
    </lineage>
</organism>
<gene>
    <name evidence="7" type="ORF">CQW49_13800</name>
</gene>
<evidence type="ECO:0000256" key="4">
    <source>
        <dbReference type="SAM" id="SignalP"/>
    </source>
</evidence>
<feature type="domain" description="Polypeptide-transport-associated ShlB-type" evidence="6">
    <location>
        <begin position="78"/>
        <end position="151"/>
    </location>
</feature>
<dbReference type="Proteomes" id="UP000230709">
    <property type="component" value="Chromosome"/>
</dbReference>
<dbReference type="EMBL" id="CP023737">
    <property type="protein sequence ID" value="ATQ68838.1"/>
    <property type="molecule type" value="Genomic_DNA"/>
</dbReference>
<keyword evidence="8" id="KW-1185">Reference proteome</keyword>
<dbReference type="PANTHER" id="PTHR34597:SF1">
    <property type="entry name" value="HEME_HEMOPEXIN TRANSPORTER PROTEIN HUXB"/>
    <property type="match status" value="1"/>
</dbReference>
<accession>A0A2D2D1G2</accession>
<dbReference type="InterPro" id="IPR005565">
    <property type="entry name" value="Hemolysn_activator_HlyB_C"/>
</dbReference>
<keyword evidence="2" id="KW-0812">Transmembrane</keyword>
<evidence type="ECO:0000256" key="1">
    <source>
        <dbReference type="ARBA" id="ARBA00022452"/>
    </source>
</evidence>
<dbReference type="GO" id="GO:0098046">
    <property type="term" value="C:type V protein secretion system complex"/>
    <property type="evidence" value="ECO:0007669"/>
    <property type="project" value="TreeGrafter"/>
</dbReference>
<evidence type="ECO:0000256" key="3">
    <source>
        <dbReference type="ARBA" id="ARBA00023237"/>
    </source>
</evidence>
<feature type="signal peptide" evidence="4">
    <location>
        <begin position="1"/>
        <end position="26"/>
    </location>
</feature>
<evidence type="ECO:0000259" key="5">
    <source>
        <dbReference type="Pfam" id="PF03865"/>
    </source>
</evidence>
<dbReference type="Pfam" id="PF08479">
    <property type="entry name" value="POTRA_2"/>
    <property type="match status" value="1"/>
</dbReference>
<dbReference type="AlphaFoldDB" id="A0A2D2D1G2"/>
<keyword evidence="4" id="KW-0732">Signal</keyword>
<dbReference type="InterPro" id="IPR013686">
    <property type="entry name" value="Polypept-transport_assoc_ShlB"/>
</dbReference>
<evidence type="ECO:0000256" key="2">
    <source>
        <dbReference type="ARBA" id="ARBA00022692"/>
    </source>
</evidence>
<dbReference type="KEGG" id="mtw:CQW49_13800"/>
<dbReference type="GO" id="GO:0008320">
    <property type="term" value="F:protein transmembrane transporter activity"/>
    <property type="evidence" value="ECO:0007669"/>
    <property type="project" value="TreeGrafter"/>
</dbReference>
<dbReference type="PANTHER" id="PTHR34597">
    <property type="entry name" value="SLR1661 PROTEIN"/>
    <property type="match status" value="1"/>
</dbReference>
<dbReference type="STRING" id="595536.GCA_000178815_02407"/>
<dbReference type="Gene3D" id="2.40.160.50">
    <property type="entry name" value="membrane protein fhac: a member of the omp85/tpsb transporter family"/>
    <property type="match status" value="1"/>
</dbReference>
<feature type="domain" description="Haemolysin activator HlyB C-terminal" evidence="5">
    <location>
        <begin position="215"/>
        <end position="528"/>
    </location>
</feature>
<evidence type="ECO:0000313" key="7">
    <source>
        <dbReference type="EMBL" id="ATQ68838.1"/>
    </source>
</evidence>
<name>A0A2D2D1G2_METT3</name>
<dbReference type="GO" id="GO:0046819">
    <property type="term" value="P:protein secretion by the type V secretion system"/>
    <property type="evidence" value="ECO:0007669"/>
    <property type="project" value="TreeGrafter"/>
</dbReference>
<dbReference type="InterPro" id="IPR051544">
    <property type="entry name" value="TPS_OM_transporter"/>
</dbReference>
<feature type="chain" id="PRO_5013588383" evidence="4">
    <location>
        <begin position="27"/>
        <end position="574"/>
    </location>
</feature>
<keyword evidence="3" id="KW-0998">Cell outer membrane</keyword>
<dbReference type="Gene3D" id="3.10.20.310">
    <property type="entry name" value="membrane protein fhac"/>
    <property type="match status" value="1"/>
</dbReference>
<evidence type="ECO:0000313" key="8">
    <source>
        <dbReference type="Proteomes" id="UP000230709"/>
    </source>
</evidence>
<reference evidence="8" key="1">
    <citation type="submission" date="2017-10" db="EMBL/GenBank/DDBJ databases">
        <title>Completed PacBio SMRT sequence of Methylosinus trichosporium OB3b reveals presence of a third large plasmid.</title>
        <authorList>
            <person name="Charles T.C."/>
            <person name="Lynch M.D.J."/>
            <person name="Heil J.R."/>
            <person name="Cheng J."/>
        </authorList>
    </citation>
    <scope>NUCLEOTIDE SEQUENCE [LARGE SCALE GENOMIC DNA]</scope>
    <source>
        <strain evidence="8">OB3b</strain>
    </source>
</reference>
<keyword evidence="1" id="KW-1134">Transmembrane beta strand</keyword>
<dbReference type="Pfam" id="PF03865">
    <property type="entry name" value="ShlB"/>
    <property type="match status" value="1"/>
</dbReference>